<keyword evidence="2" id="KW-1185">Reference proteome</keyword>
<gene>
    <name evidence="1" type="ORF">Sps_04077</name>
</gene>
<sequence length="69" mass="7838">MNLNPSALLPHCYTDLCINGKWFHYDHGEMSVFMFNGSSPLSFELDAMPTTEGELEMHLNNISENLCND</sequence>
<proteinExistence type="predicted"/>
<dbReference type="Proteomes" id="UP000189545">
    <property type="component" value="Chromosome"/>
</dbReference>
<dbReference type="RefSeq" id="WP_077754127.1">
    <property type="nucleotide sequence ID" value="NZ_CP014782.1"/>
</dbReference>
<evidence type="ECO:0000313" key="1">
    <source>
        <dbReference type="EMBL" id="AQS39192.1"/>
    </source>
</evidence>
<dbReference type="AlphaFoldDB" id="A0A1S6HUN2"/>
<dbReference type="KEGG" id="spsw:Sps_04077"/>
<organism evidence="1 2">
    <name type="scientific">Shewanella psychrophila</name>
    <dbReference type="NCBI Taxonomy" id="225848"/>
    <lineage>
        <taxon>Bacteria</taxon>
        <taxon>Pseudomonadati</taxon>
        <taxon>Pseudomonadota</taxon>
        <taxon>Gammaproteobacteria</taxon>
        <taxon>Alteromonadales</taxon>
        <taxon>Shewanellaceae</taxon>
        <taxon>Shewanella</taxon>
    </lineage>
</organism>
<protein>
    <submittedName>
        <fullName evidence="1">Uncharacterized protein</fullName>
    </submittedName>
</protein>
<reference evidence="1 2" key="1">
    <citation type="submission" date="2016-03" db="EMBL/GenBank/DDBJ databases">
        <title>Complete genome sequence of Shewanella psychrophila WP2, a deep sea bacterium isolated from west Pacific sediment.</title>
        <authorList>
            <person name="Xu G."/>
            <person name="Jian H."/>
        </authorList>
    </citation>
    <scope>NUCLEOTIDE SEQUENCE [LARGE SCALE GENOMIC DNA]</scope>
    <source>
        <strain evidence="1 2">WP2</strain>
    </source>
</reference>
<dbReference type="OrthoDB" id="5880899at2"/>
<name>A0A1S6HUN2_9GAMM</name>
<evidence type="ECO:0000313" key="2">
    <source>
        <dbReference type="Proteomes" id="UP000189545"/>
    </source>
</evidence>
<accession>A0A1S6HUN2</accession>
<dbReference type="EMBL" id="CP014782">
    <property type="protein sequence ID" value="AQS39192.1"/>
    <property type="molecule type" value="Genomic_DNA"/>
</dbReference>